<accession>A0A099K955</accession>
<sequence length="176" mass="18812" precursor="true">MGKASNIISEASMTTSPRITKQRGVVLVVSLVFLVALTAVAAALMQNSTTDMKMSGASEEKVVALQEVVSAVDEVIFNQVGPGQTNRFSRPVSGNVNFPITDQALLLPDTATKSSARVDVANNQYNKDIACPHLKVASSTEVFSCNILRVRVNRNYGRTNNSNISADSGIAQQLLK</sequence>
<dbReference type="Proteomes" id="UP000029843">
    <property type="component" value="Unassembled WGS sequence"/>
</dbReference>
<evidence type="ECO:0000313" key="3">
    <source>
        <dbReference type="Proteomes" id="UP000029843"/>
    </source>
</evidence>
<dbReference type="Pfam" id="PF14341">
    <property type="entry name" value="PilX_N"/>
    <property type="match status" value="1"/>
</dbReference>
<reference evidence="2 3" key="1">
    <citation type="submission" date="2014-08" db="EMBL/GenBank/DDBJ databases">
        <title>Genomic and Phenotypic Diversity of Colwellia psychrerythraea strains from Disparate Marine Basins.</title>
        <authorList>
            <person name="Techtmann S.M."/>
            <person name="Stelling S.C."/>
            <person name="Utturkar S.M."/>
            <person name="Alshibli N."/>
            <person name="Harris A."/>
            <person name="Brown S.D."/>
            <person name="Hazen T.C."/>
        </authorList>
    </citation>
    <scope>NUCLEOTIDE SEQUENCE [LARGE SCALE GENOMIC DNA]</scope>
    <source>
        <strain evidence="2 3">ND2E</strain>
    </source>
</reference>
<gene>
    <name evidence="2" type="ORF">ND2E_0676</name>
</gene>
<name>A0A099K955_COLPS</name>
<evidence type="ECO:0000313" key="2">
    <source>
        <dbReference type="EMBL" id="KGJ87269.1"/>
    </source>
</evidence>
<evidence type="ECO:0000259" key="1">
    <source>
        <dbReference type="Pfam" id="PF14341"/>
    </source>
</evidence>
<feature type="domain" description="Type 4 fimbrial biogenesis protein PilX N-terminal" evidence="1">
    <location>
        <begin position="23"/>
        <end position="66"/>
    </location>
</feature>
<dbReference type="PATRIC" id="fig|28229.4.peg.4162"/>
<comment type="caution">
    <text evidence="2">The sequence shown here is derived from an EMBL/GenBank/DDBJ whole genome shotgun (WGS) entry which is preliminary data.</text>
</comment>
<organism evidence="2 3">
    <name type="scientific">Colwellia psychrerythraea</name>
    <name type="common">Vibrio psychroerythus</name>
    <dbReference type="NCBI Taxonomy" id="28229"/>
    <lineage>
        <taxon>Bacteria</taxon>
        <taxon>Pseudomonadati</taxon>
        <taxon>Pseudomonadota</taxon>
        <taxon>Gammaproteobacteria</taxon>
        <taxon>Alteromonadales</taxon>
        <taxon>Colwelliaceae</taxon>
        <taxon>Colwellia</taxon>
    </lineage>
</organism>
<protein>
    <submittedName>
        <fullName evidence="2">Type 4 fimbrial biogenesis protein PilX, N-terminal domain containing protein</fullName>
    </submittedName>
</protein>
<dbReference type="EMBL" id="JQED01000055">
    <property type="protein sequence ID" value="KGJ87269.1"/>
    <property type="molecule type" value="Genomic_DNA"/>
</dbReference>
<proteinExistence type="predicted"/>
<dbReference type="AlphaFoldDB" id="A0A099K955"/>
<dbReference type="InterPro" id="IPR025746">
    <property type="entry name" value="PilX_N_dom"/>
</dbReference>